<dbReference type="Proteomes" id="UP001612928">
    <property type="component" value="Unassembled WGS sequence"/>
</dbReference>
<feature type="coiled-coil region" evidence="1">
    <location>
        <begin position="331"/>
        <end position="380"/>
    </location>
</feature>
<name>A0ABW8AAU5_9ACTN</name>
<accession>A0ABW8AAU5</accession>
<dbReference type="InterPro" id="IPR027417">
    <property type="entry name" value="P-loop_NTPase"/>
</dbReference>
<dbReference type="Gene3D" id="3.40.50.300">
    <property type="entry name" value="P-loop containing nucleotide triphosphate hydrolases"/>
    <property type="match status" value="1"/>
</dbReference>
<dbReference type="SUPFAM" id="SSF52540">
    <property type="entry name" value="P-loop containing nucleoside triphosphate hydrolases"/>
    <property type="match status" value="1"/>
</dbReference>
<organism evidence="2 3">
    <name type="scientific">Nonomuraea indica</name>
    <dbReference type="NCBI Taxonomy" id="1581193"/>
    <lineage>
        <taxon>Bacteria</taxon>
        <taxon>Bacillati</taxon>
        <taxon>Actinomycetota</taxon>
        <taxon>Actinomycetes</taxon>
        <taxon>Streptosporangiales</taxon>
        <taxon>Streptosporangiaceae</taxon>
        <taxon>Nonomuraea</taxon>
    </lineage>
</organism>
<feature type="coiled-coil region" evidence="1">
    <location>
        <begin position="691"/>
        <end position="756"/>
    </location>
</feature>
<proteinExistence type="predicted"/>
<keyword evidence="2" id="KW-0547">Nucleotide-binding</keyword>
<keyword evidence="3" id="KW-1185">Reference proteome</keyword>
<evidence type="ECO:0000313" key="3">
    <source>
        <dbReference type="Proteomes" id="UP001612928"/>
    </source>
</evidence>
<evidence type="ECO:0000313" key="2">
    <source>
        <dbReference type="EMBL" id="MFI7443503.1"/>
    </source>
</evidence>
<gene>
    <name evidence="2" type="ORF">ACIBP5_26330</name>
</gene>
<feature type="coiled-coil region" evidence="1">
    <location>
        <begin position="406"/>
        <end position="433"/>
    </location>
</feature>
<dbReference type="RefSeq" id="WP_397023678.1">
    <property type="nucleotide sequence ID" value="NZ_JBITMB010000006.1"/>
</dbReference>
<comment type="caution">
    <text evidence="2">The sequence shown here is derived from an EMBL/GenBank/DDBJ whole genome shotgun (WGS) entry which is preliminary data.</text>
</comment>
<dbReference type="Pfam" id="PF13555">
    <property type="entry name" value="AAA_29"/>
    <property type="match status" value="1"/>
</dbReference>
<protein>
    <submittedName>
        <fullName evidence="2">ATP-binding protein</fullName>
    </submittedName>
</protein>
<reference evidence="2 3" key="1">
    <citation type="submission" date="2024-10" db="EMBL/GenBank/DDBJ databases">
        <title>The Natural Products Discovery Center: Release of the First 8490 Sequenced Strains for Exploring Actinobacteria Biosynthetic Diversity.</title>
        <authorList>
            <person name="Kalkreuter E."/>
            <person name="Kautsar S.A."/>
            <person name="Yang D."/>
            <person name="Bader C.D."/>
            <person name="Teijaro C.N."/>
            <person name="Fluegel L."/>
            <person name="Davis C.M."/>
            <person name="Simpson J.R."/>
            <person name="Lauterbach L."/>
            <person name="Steele A.D."/>
            <person name="Gui C."/>
            <person name="Meng S."/>
            <person name="Li G."/>
            <person name="Viehrig K."/>
            <person name="Ye F."/>
            <person name="Su P."/>
            <person name="Kiefer A.F."/>
            <person name="Nichols A."/>
            <person name="Cepeda A.J."/>
            <person name="Yan W."/>
            <person name="Fan B."/>
            <person name="Jiang Y."/>
            <person name="Adhikari A."/>
            <person name="Zheng C.-J."/>
            <person name="Schuster L."/>
            <person name="Cowan T.M."/>
            <person name="Smanski M.J."/>
            <person name="Chevrette M.G."/>
            <person name="De Carvalho L.P.S."/>
            <person name="Shen B."/>
        </authorList>
    </citation>
    <scope>NUCLEOTIDE SEQUENCE [LARGE SCALE GENOMIC DNA]</scope>
    <source>
        <strain evidence="2 3">NPDC049503</strain>
    </source>
</reference>
<dbReference type="GO" id="GO:0005524">
    <property type="term" value="F:ATP binding"/>
    <property type="evidence" value="ECO:0007669"/>
    <property type="project" value="UniProtKB-KW"/>
</dbReference>
<keyword evidence="1" id="KW-0175">Coiled coil</keyword>
<evidence type="ECO:0000256" key="1">
    <source>
        <dbReference type="SAM" id="Coils"/>
    </source>
</evidence>
<sequence length="1114" mass="126282">MTEGLFSAAELNELAEEHLPGYRLDRLEIYNWGTFDQKVWTFTPDGRNGLLTGDIGSGKSTLVDAVTTLLLPAHRIAYNKAAGAETRERSLRSYVLGYYKSERNESTGASRPVALRGAESFSVILGVFANRAFDATVTLAQVFWMKDGESGQPDRFFVTADRELSIVADLSGFGSDIKALRKQLRERGARVHDGFPEYGKQFRRMLGIESEQAMELFHQTVSMKSVGNLDDFVRTHMLEPFDAAAWTKNMVEHFDDLTRAHDAVRKAQAQLDELSPLLSLCTEHDEISAEVEGLTAQREAVPYFFADRRAVRLREQMTELGQARGQHGRELEDTKGELERLRGREKLLELERAGLGGDRLAQLEERILETERQRDTRRAKALHYADLLAEARLAPVESAEQFASRHREIAETEQALEREHVDLQNRLAELAVERAGVDKEAAEINAELVSLKSRPNNIPKRSLDLRTWLCGQLDLDERELPFAGELIRVRQAEQRWEGAAERLLRGFALSLLVPEKHYQVVADWINDNHLGVRLVYYRVPQSVPAPAIPADGALFGKLDIKETELSSWLERELAHRADFVCAETMGDFRRAHRAITRQGQVKGSGGWHEKDDRQQIGDRGSYVLGWSNEQKIETLIGRARLLNDQQSMLGADEQTCKDAQKKAIACLQRLAALLATTDYTELDWRSAVNHLGALTAEKQELERASRELERVGRELDETRTKITQVDEQREHLVGLLGSLKEKLGRAREELDKAERVLAGDGCEQARPHFPAIAARVADGNDENAALRSLTSLIEHRTGRQTSLGNRIISGMSSFKAKYPLEAADFDNSLQAVPGYRDLLRKLVEDDLPRFQETFKTYLNTNTIREIAGFHAQLAKQADLIRQRVATINGSLASIEYNPGRYITLEARRTVNTDIREFIGELRACTDNSLSIDDSDHYSEQRFHQVKRIIERFRGREGLTDVDRAWTRKVTDVRNWYVFSASERWTADDTEYETYTDSGGKSGGQKEKLAYTILAASLAYQFKLEWGATRSRTFRFVVIDEAFGRGSDESTRYALRLFQQLGLQLLIVTPLQKIHVIEPYVSAVGYVDNPTHRYSRLQTLTIEEYRARQLARAMS</sequence>
<dbReference type="EMBL" id="JBITMB010000006">
    <property type="protein sequence ID" value="MFI7443503.1"/>
    <property type="molecule type" value="Genomic_DNA"/>
</dbReference>
<dbReference type="Pfam" id="PF13558">
    <property type="entry name" value="SbcC_Walker_B"/>
    <property type="match status" value="1"/>
</dbReference>
<keyword evidence="2" id="KW-0067">ATP-binding</keyword>